<dbReference type="GO" id="GO:0016020">
    <property type="term" value="C:membrane"/>
    <property type="evidence" value="ECO:0007669"/>
    <property type="project" value="TreeGrafter"/>
</dbReference>
<comment type="subcellular location">
    <subcellularLocation>
        <location evidence="1">Endomembrane system</location>
        <topology evidence="1">Multi-pass membrane protein</topology>
    </subcellularLocation>
</comment>
<evidence type="ECO:0000313" key="7">
    <source>
        <dbReference type="Proteomes" id="UP000708208"/>
    </source>
</evidence>
<dbReference type="EMBL" id="CAJVCH010528848">
    <property type="protein sequence ID" value="CAG7823237.1"/>
    <property type="molecule type" value="Genomic_DNA"/>
</dbReference>
<feature type="non-terminal residue" evidence="6">
    <location>
        <position position="1"/>
    </location>
</feature>
<feature type="domain" description="ABC transporter" evidence="5">
    <location>
        <begin position="3"/>
        <end position="115"/>
    </location>
</feature>
<dbReference type="Pfam" id="PF00005">
    <property type="entry name" value="ABC_tran"/>
    <property type="match status" value="1"/>
</dbReference>
<proteinExistence type="predicted"/>
<evidence type="ECO:0000256" key="2">
    <source>
        <dbReference type="ARBA" id="ARBA00022737"/>
    </source>
</evidence>
<dbReference type="CDD" id="cd03244">
    <property type="entry name" value="ABCC_MRP_domain2"/>
    <property type="match status" value="1"/>
</dbReference>
<dbReference type="GO" id="GO:0042626">
    <property type="term" value="F:ATPase-coupled transmembrane transporter activity"/>
    <property type="evidence" value="ECO:0007669"/>
    <property type="project" value="TreeGrafter"/>
</dbReference>
<organism evidence="6 7">
    <name type="scientific">Allacma fusca</name>
    <dbReference type="NCBI Taxonomy" id="39272"/>
    <lineage>
        <taxon>Eukaryota</taxon>
        <taxon>Metazoa</taxon>
        <taxon>Ecdysozoa</taxon>
        <taxon>Arthropoda</taxon>
        <taxon>Hexapoda</taxon>
        <taxon>Collembola</taxon>
        <taxon>Symphypleona</taxon>
        <taxon>Sminthuridae</taxon>
        <taxon>Allacma</taxon>
    </lineage>
</organism>
<dbReference type="PANTHER" id="PTHR24223:SF443">
    <property type="entry name" value="MULTIDRUG-RESISTANCE LIKE PROTEIN 1, ISOFORM I"/>
    <property type="match status" value="1"/>
</dbReference>
<evidence type="ECO:0000259" key="5">
    <source>
        <dbReference type="Pfam" id="PF00005"/>
    </source>
</evidence>
<comment type="caution">
    <text evidence="6">The sequence shown here is derived from an EMBL/GenBank/DDBJ whole genome shotgun (WGS) entry which is preliminary data.</text>
</comment>
<keyword evidence="2" id="KW-0677">Repeat</keyword>
<name>A0A8J2L023_9HEXA</name>
<keyword evidence="7" id="KW-1185">Reference proteome</keyword>
<protein>
    <recommendedName>
        <fullName evidence="5">ABC transporter domain-containing protein</fullName>
    </recommendedName>
</protein>
<gene>
    <name evidence="6" type="ORF">AFUS01_LOCUS33463</name>
</gene>
<accession>A0A8J2L023</accession>
<evidence type="ECO:0000313" key="6">
    <source>
        <dbReference type="EMBL" id="CAG7823237.1"/>
    </source>
</evidence>
<dbReference type="GO" id="GO:0005524">
    <property type="term" value="F:ATP binding"/>
    <property type="evidence" value="ECO:0007669"/>
    <property type="project" value="UniProtKB-KW"/>
</dbReference>
<dbReference type="AlphaFoldDB" id="A0A8J2L023"/>
<keyword evidence="4" id="KW-0067">ATP-binding</keyword>
<evidence type="ECO:0000256" key="4">
    <source>
        <dbReference type="ARBA" id="ARBA00022840"/>
    </source>
</evidence>
<feature type="non-terminal residue" evidence="6">
    <location>
        <position position="152"/>
    </location>
</feature>
<dbReference type="GO" id="GO:0012505">
    <property type="term" value="C:endomembrane system"/>
    <property type="evidence" value="ECO:0007669"/>
    <property type="project" value="UniProtKB-SubCell"/>
</dbReference>
<dbReference type="PANTHER" id="PTHR24223">
    <property type="entry name" value="ATP-BINDING CASSETTE SUB-FAMILY C"/>
    <property type="match status" value="1"/>
</dbReference>
<keyword evidence="3" id="KW-0547">Nucleotide-binding</keyword>
<evidence type="ECO:0000256" key="3">
    <source>
        <dbReference type="ARBA" id="ARBA00022741"/>
    </source>
</evidence>
<dbReference type="Proteomes" id="UP000708208">
    <property type="component" value="Unassembled WGS sequence"/>
</dbReference>
<evidence type="ECO:0000256" key="1">
    <source>
        <dbReference type="ARBA" id="ARBA00004127"/>
    </source>
</evidence>
<sequence length="152" mass="16728">MEAAGGSIVIDGKDISEIGLQDIRGKLTIIPQDPVMFIGTLRFNLDPRGHNSDDDIWHALEHAHLKDFVASLPGGLNAIVTESGENFSVGQMQLVCLARALLRKTKILILDEATAAVDLHTDELIQKTIRTEFRDCTILTIAHRLNTIMDSD</sequence>
<dbReference type="InterPro" id="IPR050173">
    <property type="entry name" value="ABC_transporter_C-like"/>
</dbReference>
<reference evidence="6" key="1">
    <citation type="submission" date="2021-06" db="EMBL/GenBank/DDBJ databases">
        <authorList>
            <person name="Hodson N. C."/>
            <person name="Mongue J. A."/>
            <person name="Jaron S. K."/>
        </authorList>
    </citation>
    <scope>NUCLEOTIDE SEQUENCE</scope>
</reference>
<dbReference type="InterPro" id="IPR003439">
    <property type="entry name" value="ABC_transporter-like_ATP-bd"/>
</dbReference>
<dbReference type="GO" id="GO:0016887">
    <property type="term" value="F:ATP hydrolysis activity"/>
    <property type="evidence" value="ECO:0007669"/>
    <property type="project" value="InterPro"/>
</dbReference>
<dbReference type="OrthoDB" id="6500128at2759"/>